<keyword evidence="3 5" id="KW-1133">Transmembrane helix</keyword>
<feature type="transmembrane region" description="Helical" evidence="5">
    <location>
        <begin position="12"/>
        <end position="30"/>
    </location>
</feature>
<evidence type="ECO:0000256" key="5">
    <source>
        <dbReference type="SAM" id="Phobius"/>
    </source>
</evidence>
<evidence type="ECO:0000256" key="2">
    <source>
        <dbReference type="ARBA" id="ARBA00022692"/>
    </source>
</evidence>
<feature type="transmembrane region" description="Helical" evidence="5">
    <location>
        <begin position="215"/>
        <end position="235"/>
    </location>
</feature>
<dbReference type="GO" id="GO:0005886">
    <property type="term" value="C:plasma membrane"/>
    <property type="evidence" value="ECO:0007669"/>
    <property type="project" value="TreeGrafter"/>
</dbReference>
<dbReference type="InterPro" id="IPR001898">
    <property type="entry name" value="SLC13A/DASS"/>
</dbReference>
<feature type="transmembrane region" description="Helical" evidence="5">
    <location>
        <begin position="88"/>
        <end position="105"/>
    </location>
</feature>
<gene>
    <name evidence="6" type="ORF">HYY65_08265</name>
</gene>
<name>A0A932GQ41_UNCTE</name>
<reference evidence="6" key="1">
    <citation type="submission" date="2020-07" db="EMBL/GenBank/DDBJ databases">
        <title>Huge and variable diversity of episymbiotic CPR bacteria and DPANN archaea in groundwater ecosystems.</title>
        <authorList>
            <person name="He C.Y."/>
            <person name="Keren R."/>
            <person name="Whittaker M."/>
            <person name="Farag I.F."/>
            <person name="Doudna J."/>
            <person name="Cate J.H.D."/>
            <person name="Banfield J.F."/>
        </authorList>
    </citation>
    <scope>NUCLEOTIDE SEQUENCE</scope>
    <source>
        <strain evidence="6">NC_groundwater_717_Ag_S-0.2um_59_8</strain>
    </source>
</reference>
<feature type="transmembrane region" description="Helical" evidence="5">
    <location>
        <begin position="396"/>
        <end position="416"/>
    </location>
</feature>
<dbReference type="GO" id="GO:0008514">
    <property type="term" value="F:organic anion transmembrane transporter activity"/>
    <property type="evidence" value="ECO:0007669"/>
    <property type="project" value="UniProtKB-ARBA"/>
</dbReference>
<evidence type="ECO:0000256" key="3">
    <source>
        <dbReference type="ARBA" id="ARBA00022989"/>
    </source>
</evidence>
<dbReference type="PANTHER" id="PTHR10283:SF82">
    <property type="entry name" value="SOLUTE CARRIER FAMILY 13 MEMBER 2"/>
    <property type="match status" value="1"/>
</dbReference>
<feature type="transmembrane region" description="Helical" evidence="5">
    <location>
        <begin position="317"/>
        <end position="335"/>
    </location>
</feature>
<feature type="transmembrane region" description="Helical" evidence="5">
    <location>
        <begin position="355"/>
        <end position="375"/>
    </location>
</feature>
<keyword evidence="4 5" id="KW-0472">Membrane</keyword>
<feature type="transmembrane region" description="Helical" evidence="5">
    <location>
        <begin position="170"/>
        <end position="203"/>
    </location>
</feature>
<accession>A0A932GQ41</accession>
<proteinExistence type="predicted"/>
<organism evidence="6 7">
    <name type="scientific">Tectimicrobiota bacterium</name>
    <dbReference type="NCBI Taxonomy" id="2528274"/>
    <lineage>
        <taxon>Bacteria</taxon>
        <taxon>Pseudomonadati</taxon>
        <taxon>Nitrospinota/Tectimicrobiota group</taxon>
        <taxon>Candidatus Tectimicrobiota</taxon>
    </lineage>
</organism>
<evidence type="ECO:0000256" key="4">
    <source>
        <dbReference type="ARBA" id="ARBA00023136"/>
    </source>
</evidence>
<comment type="caution">
    <text evidence="6">The sequence shown here is derived from an EMBL/GenBank/DDBJ whole genome shotgun (WGS) entry which is preliminary data.</text>
</comment>
<dbReference type="GO" id="GO:1905039">
    <property type="term" value="P:carboxylic acid transmembrane transport"/>
    <property type="evidence" value="ECO:0007669"/>
    <property type="project" value="UniProtKB-ARBA"/>
</dbReference>
<dbReference type="AlphaFoldDB" id="A0A932GQ41"/>
<keyword evidence="2 5" id="KW-0812">Transmembrane</keyword>
<protein>
    <submittedName>
        <fullName evidence="6">Anion permease</fullName>
    </submittedName>
</protein>
<dbReference type="PANTHER" id="PTHR10283">
    <property type="entry name" value="SOLUTE CARRIER FAMILY 13 MEMBER"/>
    <property type="match status" value="1"/>
</dbReference>
<evidence type="ECO:0000256" key="1">
    <source>
        <dbReference type="ARBA" id="ARBA00004141"/>
    </source>
</evidence>
<feature type="transmembrane region" description="Helical" evidence="5">
    <location>
        <begin position="436"/>
        <end position="459"/>
    </location>
</feature>
<sequence length="465" mass="50644">MTSPAQIPARKSLGAILGPAVALAVYFLPLTDMPPQARHAFAITLFATIYWLTEPIRVELTGLIALVALALSRTVPFEIAFSPFGSKSLWLVIAGLLMGLGVTHTRLGRRVAFRALLLFGRSYWTILLGLMASGFLFTFVVPSALVRILLLASVAQELCKALGYKPGTPAATGIFLAFGAATYFPGTGILTAQIPSIVVLGILEKLKITIYWGEWAVRMFPVMSLGGLVAIYLYLRMAVHDAEVKDTGEIRRDLEALGPMGAEEKRVLVLLALGIILWATDSLHHIHPTFVALGIGVALFLPGIGGCKFEDLSSVHFPILFFVGALFGIGEALQSTGFTRWISAAILGSVHLETFGWFGTYFTITLITALLNLPMNTLTQASVTTPIILSYAQERGINLVSSALSMVVSYNYPYIPYQSPPLVVLLSFGYVEHRELLRMMLFVGAVGIFVLTPLNLLYWRLFGFI</sequence>
<evidence type="ECO:0000313" key="6">
    <source>
        <dbReference type="EMBL" id="MBI3015033.1"/>
    </source>
</evidence>
<dbReference type="Proteomes" id="UP000741360">
    <property type="component" value="Unassembled WGS sequence"/>
</dbReference>
<feature type="transmembrane region" description="Helical" evidence="5">
    <location>
        <begin position="126"/>
        <end position="150"/>
    </location>
</feature>
<dbReference type="Pfam" id="PF00939">
    <property type="entry name" value="Na_sulph_symp"/>
    <property type="match status" value="1"/>
</dbReference>
<evidence type="ECO:0000313" key="7">
    <source>
        <dbReference type="Proteomes" id="UP000741360"/>
    </source>
</evidence>
<dbReference type="EMBL" id="JACPSX010000159">
    <property type="protein sequence ID" value="MBI3015033.1"/>
    <property type="molecule type" value="Genomic_DNA"/>
</dbReference>
<feature type="transmembrane region" description="Helical" evidence="5">
    <location>
        <begin position="286"/>
        <end position="305"/>
    </location>
</feature>
<comment type="subcellular location">
    <subcellularLocation>
        <location evidence="1">Membrane</location>
        <topology evidence="1">Multi-pass membrane protein</topology>
    </subcellularLocation>
</comment>